<dbReference type="Proteomes" id="UP000006578">
    <property type="component" value="Chromosome"/>
</dbReference>
<gene>
    <name evidence="3" type="ordered locus">Sala_2242</name>
</gene>
<dbReference type="GO" id="GO:0016787">
    <property type="term" value="F:hydrolase activity"/>
    <property type="evidence" value="ECO:0007669"/>
    <property type="project" value="UniProtKB-KW"/>
</dbReference>
<keyword evidence="1 3" id="KW-0378">Hydrolase</keyword>
<dbReference type="Gene3D" id="3.40.50.1820">
    <property type="entry name" value="alpha/beta hydrolase"/>
    <property type="match status" value="1"/>
</dbReference>
<protein>
    <submittedName>
        <fullName evidence="3">Alpha/beta hydrolase fold-3</fullName>
    </submittedName>
</protein>
<dbReference type="ESTHER" id="sphal-q1gqx1">
    <property type="family name" value="BD-FAE"/>
</dbReference>
<feature type="domain" description="BD-FAE-like" evidence="2">
    <location>
        <begin position="86"/>
        <end position="275"/>
    </location>
</feature>
<dbReference type="KEGG" id="sal:Sala_2242"/>
<dbReference type="InterPro" id="IPR050300">
    <property type="entry name" value="GDXG_lipolytic_enzyme"/>
</dbReference>
<proteinExistence type="predicted"/>
<dbReference type="STRING" id="317655.Sala_2242"/>
<reference evidence="3 4" key="1">
    <citation type="journal article" date="2009" name="Proc. Natl. Acad. Sci. U.S.A.">
        <title>The genomic basis of trophic strategy in marine bacteria.</title>
        <authorList>
            <person name="Lauro F.M."/>
            <person name="McDougald D."/>
            <person name="Thomas T."/>
            <person name="Williams T.J."/>
            <person name="Egan S."/>
            <person name="Rice S."/>
            <person name="DeMaere M.Z."/>
            <person name="Ting L."/>
            <person name="Ertan H."/>
            <person name="Johnson J."/>
            <person name="Ferriera S."/>
            <person name="Lapidus A."/>
            <person name="Anderson I."/>
            <person name="Kyrpides N."/>
            <person name="Munk A.C."/>
            <person name="Detter C."/>
            <person name="Han C.S."/>
            <person name="Brown M.V."/>
            <person name="Robb F.T."/>
            <person name="Kjelleberg S."/>
            <person name="Cavicchioli R."/>
        </authorList>
    </citation>
    <scope>NUCLEOTIDE SEQUENCE [LARGE SCALE GENOMIC DNA]</scope>
    <source>
        <strain evidence="4">DSM 13593 / LMG 18877 / RB2256</strain>
    </source>
</reference>
<evidence type="ECO:0000313" key="3">
    <source>
        <dbReference type="EMBL" id="ABF53951.1"/>
    </source>
</evidence>
<accession>Q1GQX1</accession>
<dbReference type="HOGENOM" id="CLU_012494_4_1_5"/>
<organism evidence="3 4">
    <name type="scientific">Sphingopyxis alaskensis (strain DSM 13593 / LMG 18877 / RB2256)</name>
    <name type="common">Sphingomonas alaskensis</name>
    <dbReference type="NCBI Taxonomy" id="317655"/>
    <lineage>
        <taxon>Bacteria</taxon>
        <taxon>Pseudomonadati</taxon>
        <taxon>Pseudomonadota</taxon>
        <taxon>Alphaproteobacteria</taxon>
        <taxon>Sphingomonadales</taxon>
        <taxon>Sphingomonadaceae</taxon>
        <taxon>Sphingopyxis</taxon>
    </lineage>
</organism>
<evidence type="ECO:0000256" key="1">
    <source>
        <dbReference type="ARBA" id="ARBA00022801"/>
    </source>
</evidence>
<dbReference type="eggNOG" id="COG0657">
    <property type="taxonomic scope" value="Bacteria"/>
</dbReference>
<dbReference type="InterPro" id="IPR029058">
    <property type="entry name" value="AB_hydrolase_fold"/>
</dbReference>
<dbReference type="InterPro" id="IPR049492">
    <property type="entry name" value="BD-FAE-like_dom"/>
</dbReference>
<dbReference type="EMBL" id="CP000356">
    <property type="protein sequence ID" value="ABF53951.1"/>
    <property type="molecule type" value="Genomic_DNA"/>
</dbReference>
<dbReference type="SUPFAM" id="SSF53474">
    <property type="entry name" value="alpha/beta-Hydrolases"/>
    <property type="match status" value="1"/>
</dbReference>
<dbReference type="PANTHER" id="PTHR48081:SF9">
    <property type="entry name" value="CARBOXYLESTERASE"/>
    <property type="match status" value="1"/>
</dbReference>
<evidence type="ECO:0000259" key="2">
    <source>
        <dbReference type="Pfam" id="PF20434"/>
    </source>
</evidence>
<sequence length="333" mass="35524">MLRACDAPRGAVGRGGMAARLCKGRRLIKILFVLLLLVLLFGGGARMIAAGGAKSLNLADRLLGQGDGARLLIADQPYGRGPRQSLDIWVPGSLREGDRLPVVVFFYGGGWNSGERGHYGFAGRALARQGFVVVIPDYRLVPKAHWPDFLEDSAAAVAWTHEHIAKLGGDPDRIALMGHSAGAYNAAMLALDPQWLRAAKSDPSIVRGVAGLAGPYDFLPLEKGGRADKAMGKVRPIERTQPIHFARGDAPPLWLASGDEDDVVRPRNSQNLAAAIERAGGSATLRIYPGVGHTGIVMALAAPFRNRGPVLDEASDFLRGVTARRIAPVDAER</sequence>
<dbReference type="AlphaFoldDB" id="Q1GQX1"/>
<keyword evidence="4" id="KW-1185">Reference proteome</keyword>
<evidence type="ECO:0000313" key="4">
    <source>
        <dbReference type="Proteomes" id="UP000006578"/>
    </source>
</evidence>
<name>Q1GQX1_SPHAL</name>
<dbReference type="Pfam" id="PF20434">
    <property type="entry name" value="BD-FAE"/>
    <property type="match status" value="1"/>
</dbReference>
<dbReference type="PANTHER" id="PTHR48081">
    <property type="entry name" value="AB HYDROLASE SUPERFAMILY PROTEIN C4A8.06C"/>
    <property type="match status" value="1"/>
</dbReference>